<dbReference type="PANTHER" id="PTHR34614">
    <property type="match status" value="1"/>
</dbReference>
<reference evidence="2 3" key="1">
    <citation type="journal article" date="2016" name="Sci. Rep.">
        <title>Metabolic traits of an uncultured archaeal lineage -MSBL1- from brine pools of the Red Sea.</title>
        <authorList>
            <person name="Mwirichia R."/>
            <person name="Alam I."/>
            <person name="Rashid M."/>
            <person name="Vinu M."/>
            <person name="Ba-Alawi W."/>
            <person name="Anthony Kamau A."/>
            <person name="Kamanda Ngugi D."/>
            <person name="Goker M."/>
            <person name="Klenk H.P."/>
            <person name="Bajic V."/>
            <person name="Stingl U."/>
        </authorList>
    </citation>
    <scope>NUCLEOTIDE SEQUENCE [LARGE SCALE GENOMIC DNA]</scope>
    <source>
        <strain evidence="2">SCGC-AAA259I14</strain>
    </source>
</reference>
<gene>
    <name evidence="2" type="ORF">AKJ38_02050</name>
</gene>
<comment type="caution">
    <text evidence="2">The sequence shown here is derived from an EMBL/GenBank/DDBJ whole genome shotgun (WGS) entry which is preliminary data.</text>
</comment>
<name>A0A133USD2_9EURY</name>
<dbReference type="GO" id="GO:0004803">
    <property type="term" value="F:transposase activity"/>
    <property type="evidence" value="ECO:0007669"/>
    <property type="project" value="InterPro"/>
</dbReference>
<dbReference type="AlphaFoldDB" id="A0A133USD2"/>
<dbReference type="NCBIfam" id="NF033559">
    <property type="entry name" value="transpos_IS1634"/>
    <property type="match status" value="1"/>
</dbReference>
<dbReference type="PANTHER" id="PTHR34614:SF2">
    <property type="entry name" value="TRANSPOSASE IS4-LIKE DOMAIN-CONTAINING PROTEIN"/>
    <property type="match status" value="1"/>
</dbReference>
<keyword evidence="3" id="KW-1185">Reference proteome</keyword>
<dbReference type="GO" id="GO:0003677">
    <property type="term" value="F:DNA binding"/>
    <property type="evidence" value="ECO:0007669"/>
    <property type="project" value="InterPro"/>
</dbReference>
<sequence>MGVIMADGIPVAHKVWSGNTADVSTLKTTVEDLKERFGIENVVFVADRGVFKGNLENLDHNYIGSVKKRESNLSAKLLPKNVPGSKEKRAAEIHTDEEKRYILCLDEDRKEKDLENLEETVKEGESFLEDLEQRFKSKGRGRPMTEEGAWKRIHKNLGRSKRLFQIKIEEKNRKIEWKIDQKALEYEKTIAGKFLLVTTTNQKPDKVMEEYKNLKDVEKAFDDLKNLLKLRPIGHRTSKRAKGHIFTCILSLLLAKLMEKHTNRTFENIKEKLEPLKTNQIKIHGEKIYKRNTISPEQEKILDELDVEKPPKILVNV</sequence>
<protein>
    <recommendedName>
        <fullName evidence="1">Transposase IS4-like domain-containing protein</fullName>
    </recommendedName>
</protein>
<dbReference type="InterPro" id="IPR047654">
    <property type="entry name" value="IS1634_transpos"/>
</dbReference>
<dbReference type="InterPro" id="IPR002559">
    <property type="entry name" value="Transposase_11"/>
</dbReference>
<dbReference type="GO" id="GO:0006313">
    <property type="term" value="P:DNA transposition"/>
    <property type="evidence" value="ECO:0007669"/>
    <property type="project" value="InterPro"/>
</dbReference>
<dbReference type="Pfam" id="PF01609">
    <property type="entry name" value="DDE_Tnp_1"/>
    <property type="match status" value="1"/>
</dbReference>
<dbReference type="Proteomes" id="UP000070414">
    <property type="component" value="Unassembled WGS sequence"/>
</dbReference>
<evidence type="ECO:0000313" key="3">
    <source>
        <dbReference type="Proteomes" id="UP000070414"/>
    </source>
</evidence>
<feature type="domain" description="Transposase IS4-like" evidence="1">
    <location>
        <begin position="9"/>
        <end position="254"/>
    </location>
</feature>
<proteinExistence type="predicted"/>
<dbReference type="EMBL" id="LHXS01000029">
    <property type="protein sequence ID" value="KXA97049.1"/>
    <property type="molecule type" value="Genomic_DNA"/>
</dbReference>
<evidence type="ECO:0000259" key="1">
    <source>
        <dbReference type="Pfam" id="PF01609"/>
    </source>
</evidence>
<accession>A0A133USD2</accession>
<organism evidence="2 3">
    <name type="scientific">candidate division MSBL1 archaeon SCGC-AAA259I14</name>
    <dbReference type="NCBI Taxonomy" id="1698268"/>
    <lineage>
        <taxon>Archaea</taxon>
        <taxon>Methanobacteriati</taxon>
        <taxon>Methanobacteriota</taxon>
        <taxon>candidate division MSBL1</taxon>
    </lineage>
</organism>
<evidence type="ECO:0000313" key="2">
    <source>
        <dbReference type="EMBL" id="KXA97049.1"/>
    </source>
</evidence>